<feature type="compositionally biased region" description="Acidic residues" evidence="2">
    <location>
        <begin position="119"/>
        <end position="128"/>
    </location>
</feature>
<organism evidence="4 5">
    <name type="scientific">Digitaria exilis</name>
    <dbReference type="NCBI Taxonomy" id="1010633"/>
    <lineage>
        <taxon>Eukaryota</taxon>
        <taxon>Viridiplantae</taxon>
        <taxon>Streptophyta</taxon>
        <taxon>Embryophyta</taxon>
        <taxon>Tracheophyta</taxon>
        <taxon>Spermatophyta</taxon>
        <taxon>Magnoliopsida</taxon>
        <taxon>Liliopsida</taxon>
        <taxon>Poales</taxon>
        <taxon>Poaceae</taxon>
        <taxon>PACMAD clade</taxon>
        <taxon>Panicoideae</taxon>
        <taxon>Panicodae</taxon>
        <taxon>Paniceae</taxon>
        <taxon>Anthephorinae</taxon>
        <taxon>Digitaria</taxon>
    </lineage>
</organism>
<dbReference type="InterPro" id="IPR004146">
    <property type="entry name" value="DC1"/>
</dbReference>
<keyword evidence="5" id="KW-1185">Reference proteome</keyword>
<feature type="region of interest" description="Disordered" evidence="2">
    <location>
        <begin position="170"/>
        <end position="193"/>
    </location>
</feature>
<evidence type="ECO:0000313" key="4">
    <source>
        <dbReference type="EMBL" id="KAF8702594.1"/>
    </source>
</evidence>
<name>A0A835BME1_9POAL</name>
<feature type="region of interest" description="Disordered" evidence="2">
    <location>
        <begin position="57"/>
        <end position="154"/>
    </location>
</feature>
<feature type="region of interest" description="Disordered" evidence="2">
    <location>
        <begin position="585"/>
        <end position="607"/>
    </location>
</feature>
<dbReference type="PANTHER" id="PTHR46288">
    <property type="entry name" value="PHORBOL-ESTER/DAG-TYPE DOMAIN-CONTAINING PROTEIN"/>
    <property type="match status" value="1"/>
</dbReference>
<comment type="caution">
    <text evidence="4">The sequence shown here is derived from an EMBL/GenBank/DDBJ whole genome shotgun (WGS) entry which is preliminary data.</text>
</comment>
<feature type="domain" description="DC1" evidence="3">
    <location>
        <begin position="1077"/>
        <end position="1123"/>
    </location>
</feature>
<proteinExistence type="predicted"/>
<feature type="region of interest" description="Disordered" evidence="2">
    <location>
        <begin position="1"/>
        <end position="35"/>
    </location>
</feature>
<sequence>MTRIAGVGGAPCSPPPPHTPPAAAPAPASTCAFPPAVATTAPSFTLVSPLLDTAFTTTPTPLASTFGSTCPPPPTGPKSTPTANAYPPPAPADPAAPASTPALTPPPSPDRSLEKLDWGDIEDDEDDLACSGNMDSTVPGHARRGVTPPAAPSSAGFGAAAFTAASDLGGGLREASTEKKALPSGNLCSAVGQSETPALLRREGTGLKDLSPMDNLRSAIGLTQAPAKLKSVLVVPPDHQSQDGGHQSRPGRRGSSSCRRDLSPPWVKVKSKYRMPGKNFPSSSKDSRQTIRWGNGQGSSPRPVNRPSMASAFGALLQTTVLLNAGNHDVALLAGAVVTLLATVLNKLDAPFILASPFHNPASIASVVMAQVPGAPSQRPTESVAVLSVEGAMADKLRHLRSVGIVISGLGRNYLPETEEMKEVLHQKLCIPLHHIQVSRHKPEDFFARFDHPDQAELAIRKGIVEVRDTQFLMQPWREDTYARPSNWFFHCKIFIEHLPLYAWCEDGVRQAIGDVCSFDYIEPVSFTQENTEILQCWVWMWHLDQLPRSKLTTVFPEGVTAAAPMGGMVNLIIHLDSYLDRTPAAASRTPSSHASGRPSSTSSRFDGRSFPFFQEFAPSQRNTCRGLRRCAVIKTWRMRIDERHGSFGRSAVPERYGGGLANRYRSRSPALYGHRHDLAKEDVYTLETRGRCRRRLREPVSRDNEGWEHRRSLSPRHCRDQLVSEGLARGGAMRQDGGCSVHGVLGHGVPHHQRPLRQQPDPLIDLFASRCQDLFQREYFHSRQADDPMLLEVAGATQQKLSYSLSSSPPRADRYPASPVHVPISDLWTSSNAADDVGSGCLHQDVVPEHVGHSKLAQGPMGLDSLSDQVLIMDIDDPAAVEVQDEDSARASFLGSMFTEVPPPVLTAQPRSAPAPPAPTPQPPKRQSSRLLARPSLVPVSRRATHRLMRQLDIIGQGQAIGDEAVAQYERTYAGPMPRKTVAALAAVTRVASGVVMAASAALAADAEAAQKSAGKGTDVAAKGARSLAILVQLQIHIDRSPKLLPACSRSATKETPRGEIMESMSQDGYTLSHISHLHDLHLTDIPAGAKPPPRCHACGLECDRSAYQCAPCGYSLHPACARTARTVRHPAHPEHPLSLHLAPPYPQSGTYACDHSAIYTCDACRVGGHEFVLHCHHCHFDLHLPCAALPDTVTSRAHPHHTLRLAYDSPHKGGQQRGVVILCTVCEQGIIPEQWHYVCSACADFAGHVGCAVPDAAAKGLYARVDMEEVRAEAAEREAGKTATLMQQYQQMSALIAAQSSMFAANTASMLDNTMQGLNIGARMSDDNLAINFNKSGTGDQIRKREEYYRKSGIS</sequence>
<reference evidence="4" key="1">
    <citation type="submission" date="2020-07" db="EMBL/GenBank/DDBJ databases">
        <title>Genome sequence and genetic diversity analysis of an under-domesticated orphan crop, white fonio (Digitaria exilis).</title>
        <authorList>
            <person name="Bennetzen J.L."/>
            <person name="Chen S."/>
            <person name="Ma X."/>
            <person name="Wang X."/>
            <person name="Yssel A.E.J."/>
            <person name="Chaluvadi S.R."/>
            <person name="Johnson M."/>
            <person name="Gangashetty P."/>
            <person name="Hamidou F."/>
            <person name="Sanogo M.D."/>
            <person name="Zwaenepoel A."/>
            <person name="Wallace J."/>
            <person name="Van De Peer Y."/>
            <person name="Van Deynze A."/>
        </authorList>
    </citation>
    <scope>NUCLEOTIDE SEQUENCE</scope>
    <source>
        <tissue evidence="4">Leaves</tissue>
    </source>
</reference>
<feature type="compositionally biased region" description="Polar residues" evidence="2">
    <location>
        <begin position="589"/>
        <end position="605"/>
    </location>
</feature>
<gene>
    <name evidence="4" type="ORF">HU200_032980</name>
</gene>
<dbReference type="PANTHER" id="PTHR46288:SF80">
    <property type="entry name" value="CYSTEINE_HISTIDINE-RICH C1 DOMAIN FAMILY PROTEIN"/>
    <property type="match status" value="1"/>
</dbReference>
<dbReference type="InterPro" id="IPR046349">
    <property type="entry name" value="C1-like_sf"/>
</dbReference>
<feature type="compositionally biased region" description="Low complexity" evidence="2">
    <location>
        <begin position="25"/>
        <end position="35"/>
    </location>
</feature>
<feature type="region of interest" description="Disordered" evidence="2">
    <location>
        <begin position="904"/>
        <end position="937"/>
    </location>
</feature>
<accession>A0A835BME1</accession>
<evidence type="ECO:0000256" key="1">
    <source>
        <dbReference type="ARBA" id="ARBA00022737"/>
    </source>
</evidence>
<feature type="domain" description="DC1" evidence="3">
    <location>
        <begin position="1200"/>
        <end position="1254"/>
    </location>
</feature>
<evidence type="ECO:0000259" key="3">
    <source>
        <dbReference type="Pfam" id="PF03107"/>
    </source>
</evidence>
<feature type="compositionally biased region" description="Pro residues" evidence="2">
    <location>
        <begin position="914"/>
        <end position="925"/>
    </location>
</feature>
<dbReference type="Proteomes" id="UP000636709">
    <property type="component" value="Unassembled WGS sequence"/>
</dbReference>
<protein>
    <recommendedName>
        <fullName evidence="3">DC1 domain-containing protein</fullName>
    </recommendedName>
</protein>
<dbReference type="SUPFAM" id="SSF57889">
    <property type="entry name" value="Cysteine-rich domain"/>
    <property type="match status" value="1"/>
</dbReference>
<feature type="region of interest" description="Disordered" evidence="2">
    <location>
        <begin position="236"/>
        <end position="307"/>
    </location>
</feature>
<keyword evidence="1" id="KW-0677">Repeat</keyword>
<feature type="compositionally biased region" description="Pro residues" evidence="2">
    <location>
        <begin position="12"/>
        <end position="24"/>
    </location>
</feature>
<dbReference type="EMBL" id="JACEFO010001785">
    <property type="protein sequence ID" value="KAF8702594.1"/>
    <property type="molecule type" value="Genomic_DNA"/>
</dbReference>
<dbReference type="Pfam" id="PF03107">
    <property type="entry name" value="C1_2"/>
    <property type="match status" value="2"/>
</dbReference>
<evidence type="ECO:0000313" key="5">
    <source>
        <dbReference type="Proteomes" id="UP000636709"/>
    </source>
</evidence>
<evidence type="ECO:0000256" key="2">
    <source>
        <dbReference type="SAM" id="MobiDB-lite"/>
    </source>
</evidence>
<feature type="compositionally biased region" description="Low complexity" evidence="2">
    <location>
        <begin position="244"/>
        <end position="257"/>
    </location>
</feature>
<dbReference type="OrthoDB" id="721399at2759"/>